<organism evidence="1 2">
    <name type="scientific">Levilactobacillus fujinensis</name>
    <dbReference type="NCBI Taxonomy" id="2486024"/>
    <lineage>
        <taxon>Bacteria</taxon>
        <taxon>Bacillati</taxon>
        <taxon>Bacillota</taxon>
        <taxon>Bacilli</taxon>
        <taxon>Lactobacillales</taxon>
        <taxon>Lactobacillaceae</taxon>
        <taxon>Levilactobacillus</taxon>
    </lineage>
</organism>
<evidence type="ECO:0000313" key="2">
    <source>
        <dbReference type="Proteomes" id="UP001596283"/>
    </source>
</evidence>
<gene>
    <name evidence="1" type="ORF">ACFP1C_13345</name>
</gene>
<protein>
    <recommendedName>
        <fullName evidence="3">Phage tail protein</fullName>
    </recommendedName>
</protein>
<name>A0ABW1TJ44_9LACO</name>
<evidence type="ECO:0008006" key="3">
    <source>
        <dbReference type="Google" id="ProtNLM"/>
    </source>
</evidence>
<dbReference type="RefSeq" id="WP_125685951.1">
    <property type="nucleotide sequence ID" value="NZ_JBHSSI010000090.1"/>
</dbReference>
<keyword evidence="2" id="KW-1185">Reference proteome</keyword>
<comment type="caution">
    <text evidence="1">The sequence shown here is derived from an EMBL/GenBank/DDBJ whole genome shotgun (WGS) entry which is preliminary data.</text>
</comment>
<sequence>MSKYNESVLTTAGLELATRAFRGQSKFTITRTATTADTLTEAGVKGLAKLPNEKQTGTLTSSLNTPDGDEQVAGTKVLYTNEKVTKGYNITAIGLYAKEEGKDAEFLYAVTLAAEPEYMPDFGNKVLFEFGMSIFVMVGQKQSVTIQLNPQSLATIEYVDKAIADHQVVFPSDLAYLDKDETISGKWKFGQNPVDKNGDEYVTGKVASMDAQTKANAAQAASISAAAVDATNKTNSAKIAAHADAEAVATSHATSANQQANKYTDNEVAPLVKMADTVDWQKTKITLDNGVASKSILAADGITFQQWLLNLPIGFHTVYCQAGVGGNPSSDEPLRGYIHVTNKTSTNVIASGEVRGLLTRKLWTININSQTLTDVGNVFIDEKAGVGDQFGGNLIPNSVDFVLTNHWKGNIYPVQNVTHPFYKNGTGRLLTWKTTQSHVENTASTDHIAVTPGATYTVEADGFMSANVEGIDIWFLGSKIIGATDYDTSIELVNNTRWSNTSATSTSLVTFTVPAGVVQGYIRIDNNGSADGKDASVYLISVQMVQATHRVPMAPAFSDFVRDNGDGTVTINGNTFVPADNANVSHRNPNTGVISEKSDFTQLTVSGGKTVATSDDLKSVAQSAWYPITVNSEFTSTPFLMKYDSKTGVTKIIGGMKISWDKTKGTWTNVLMTLPVGFHFIKNMSLPIHVGTIDGGNNATTTVTGRNLVLTFKYPYEGEAGIISVLSWGSKSFWQDGLDNWTTDAIVPD</sequence>
<proteinExistence type="predicted"/>
<reference evidence="2" key="1">
    <citation type="journal article" date="2019" name="Int. J. Syst. Evol. Microbiol.">
        <title>The Global Catalogue of Microorganisms (GCM) 10K type strain sequencing project: providing services to taxonomists for standard genome sequencing and annotation.</title>
        <authorList>
            <consortium name="The Broad Institute Genomics Platform"/>
            <consortium name="The Broad Institute Genome Sequencing Center for Infectious Disease"/>
            <person name="Wu L."/>
            <person name="Ma J."/>
        </authorList>
    </citation>
    <scope>NUCLEOTIDE SEQUENCE [LARGE SCALE GENOMIC DNA]</scope>
    <source>
        <strain evidence="2">CCM 8908</strain>
    </source>
</reference>
<dbReference type="EMBL" id="JBHSSI010000090">
    <property type="protein sequence ID" value="MFC6261911.1"/>
    <property type="molecule type" value="Genomic_DNA"/>
</dbReference>
<evidence type="ECO:0000313" key="1">
    <source>
        <dbReference type="EMBL" id="MFC6261911.1"/>
    </source>
</evidence>
<dbReference type="Proteomes" id="UP001596283">
    <property type="component" value="Unassembled WGS sequence"/>
</dbReference>
<accession>A0ABW1TJ44</accession>